<dbReference type="Gene3D" id="3.10.490.10">
    <property type="entry name" value="Gamma-glutamyl cyclotransferase-like"/>
    <property type="match status" value="1"/>
</dbReference>
<gene>
    <name evidence="2" type="ORF">ACHE_80395S</name>
</gene>
<evidence type="ECO:0000313" key="2">
    <source>
        <dbReference type="EMBL" id="BCR92495.1"/>
    </source>
</evidence>
<dbReference type="GeneID" id="66986844"/>
<proteinExistence type="predicted"/>
<reference evidence="2" key="2">
    <citation type="submission" date="2021-02" db="EMBL/GenBank/DDBJ databases">
        <title>Aspergillus chevalieri M1 genome sequence.</title>
        <authorList>
            <person name="Kadooka C."/>
            <person name="Mori K."/>
            <person name="Futagami T."/>
        </authorList>
    </citation>
    <scope>NUCLEOTIDE SEQUENCE</scope>
    <source>
        <strain evidence="2">M1</strain>
    </source>
</reference>
<protein>
    <recommendedName>
        <fullName evidence="4">Gamma-glutamylcyclotransferase AIG2-like domain-containing protein</fullName>
    </recommendedName>
</protein>
<dbReference type="AlphaFoldDB" id="A0A7R7ZRW1"/>
<feature type="compositionally biased region" description="Pro residues" evidence="1">
    <location>
        <begin position="8"/>
        <end position="22"/>
    </location>
</feature>
<reference evidence="2" key="1">
    <citation type="submission" date="2021-01" db="EMBL/GenBank/DDBJ databases">
        <authorList>
            <consortium name="Aspergillus chevalieri M1 genome sequencing consortium"/>
            <person name="Kazuki M."/>
            <person name="Futagami T."/>
        </authorList>
    </citation>
    <scope>NUCLEOTIDE SEQUENCE</scope>
    <source>
        <strain evidence="2">M1</strain>
    </source>
</reference>
<dbReference type="Proteomes" id="UP000637239">
    <property type="component" value="Chromosome 8"/>
</dbReference>
<organism evidence="2 3">
    <name type="scientific">Aspergillus chevalieri</name>
    <name type="common">Eurotium chevalieri</name>
    <dbReference type="NCBI Taxonomy" id="182096"/>
    <lineage>
        <taxon>Eukaryota</taxon>
        <taxon>Fungi</taxon>
        <taxon>Dikarya</taxon>
        <taxon>Ascomycota</taxon>
        <taxon>Pezizomycotina</taxon>
        <taxon>Eurotiomycetes</taxon>
        <taxon>Eurotiomycetidae</taxon>
        <taxon>Eurotiales</taxon>
        <taxon>Aspergillaceae</taxon>
        <taxon>Aspergillus</taxon>
        <taxon>Aspergillus subgen. Aspergillus</taxon>
    </lineage>
</organism>
<evidence type="ECO:0000256" key="1">
    <source>
        <dbReference type="SAM" id="MobiDB-lite"/>
    </source>
</evidence>
<evidence type="ECO:0008006" key="4">
    <source>
        <dbReference type="Google" id="ProtNLM"/>
    </source>
</evidence>
<feature type="compositionally biased region" description="Polar residues" evidence="1">
    <location>
        <begin position="25"/>
        <end position="48"/>
    </location>
</feature>
<keyword evidence="3" id="KW-1185">Reference proteome</keyword>
<sequence>MSEKQGLLPPPPPPPPPSPPSNPSTKISPYVQNLLSAPPSYLSQLPNQSPMPPPRQAHEEPILWPACIEGYECKLWGQYPALLDVQEPSSGPASVIEGAAYRVQTVKDGARLAEYETGSYRAKACVIRYTDGQEPKEEMGHAFKFVGDEREISEGEFDMRVWLRMMGRRGAVERLDEKRVGGTGTGSG</sequence>
<evidence type="ECO:0000313" key="3">
    <source>
        <dbReference type="Proteomes" id="UP000637239"/>
    </source>
</evidence>
<dbReference type="EMBL" id="AP024423">
    <property type="protein sequence ID" value="BCR92495.1"/>
    <property type="molecule type" value="Genomic_DNA"/>
</dbReference>
<name>A0A7R7ZRW1_ASPCH</name>
<feature type="region of interest" description="Disordered" evidence="1">
    <location>
        <begin position="1"/>
        <end position="57"/>
    </location>
</feature>
<accession>A0A7R7ZRW1</accession>
<dbReference type="KEGG" id="ache:ACHE_80395S"/>
<dbReference type="RefSeq" id="XP_043141008.1">
    <property type="nucleotide sequence ID" value="XM_043283761.1"/>
</dbReference>